<dbReference type="EMBL" id="ADBF01000229">
    <property type="protein sequence ID" value="EFE49055.1"/>
    <property type="molecule type" value="Genomic_DNA"/>
</dbReference>
<gene>
    <name evidence="1" type="ORF">NEIELOOT_02255</name>
</gene>
<protein>
    <submittedName>
        <fullName evidence="1">Uncharacterized protein</fullName>
    </submittedName>
</protein>
<dbReference type="AlphaFoldDB" id="D4DT54"/>
<evidence type="ECO:0000313" key="2">
    <source>
        <dbReference type="Proteomes" id="UP000005536"/>
    </source>
</evidence>
<comment type="caution">
    <text evidence="1">The sequence shown here is derived from an EMBL/GenBank/DDBJ whole genome shotgun (WGS) entry which is preliminary data.</text>
</comment>
<reference evidence="1 2" key="1">
    <citation type="submission" date="2010-02" db="EMBL/GenBank/DDBJ databases">
        <authorList>
            <person name="Weinstock G."/>
            <person name="Sodergren E."/>
            <person name="Clifton S."/>
            <person name="Fulton L."/>
            <person name="Fulton B."/>
            <person name="Courtney L."/>
            <person name="Fronick C."/>
            <person name="Harrison M."/>
            <person name="Strong C."/>
            <person name="Farmer C."/>
            <person name="Delahaunty K."/>
            <person name="Markovic C."/>
            <person name="Hall O."/>
            <person name="Minx P."/>
            <person name="Tomlinson C."/>
            <person name="Mitreva M."/>
            <person name="Nelson J."/>
            <person name="Hou S."/>
            <person name="Wollam A."/>
            <person name="Pepin K.H."/>
            <person name="Johnson M."/>
            <person name="Bhonagiri V."/>
            <person name="Zhang X."/>
            <person name="Suruliraj S."/>
            <person name="Warren W."/>
            <person name="Chinwalla A."/>
            <person name="Mardis E.R."/>
            <person name="Wilson R.K."/>
        </authorList>
    </citation>
    <scope>NUCLEOTIDE SEQUENCE [LARGE SCALE GENOMIC DNA]</scope>
    <source>
        <strain evidence="1 2">ATCC 29315</strain>
    </source>
</reference>
<evidence type="ECO:0000313" key="1">
    <source>
        <dbReference type="EMBL" id="EFE49055.1"/>
    </source>
</evidence>
<name>D4DT54_NEIEG</name>
<proteinExistence type="predicted"/>
<dbReference type="Proteomes" id="UP000005536">
    <property type="component" value="Unassembled WGS sequence"/>
</dbReference>
<accession>D4DT54</accession>
<organism evidence="1 2">
    <name type="scientific">Neisseria elongata subsp. glycolytica ATCC 29315</name>
    <dbReference type="NCBI Taxonomy" id="546263"/>
    <lineage>
        <taxon>Bacteria</taxon>
        <taxon>Pseudomonadati</taxon>
        <taxon>Pseudomonadota</taxon>
        <taxon>Betaproteobacteria</taxon>
        <taxon>Neisseriales</taxon>
        <taxon>Neisseriaceae</taxon>
        <taxon>Neisseria</taxon>
    </lineage>
</organism>
<sequence length="40" mass="4545">MRPSESKSFCEAETRFQSIEYKAAERGRNQCTVSAKPHSP</sequence>